<protein>
    <recommendedName>
        <fullName evidence="6">Nucleolar complex protein 2 homolog</fullName>
    </recommendedName>
</protein>
<sequence>MVFRSTDGEHTWQTSLDAIFADDDSDVAADASDSDGFLSEFGSLRSSIIFFLAYSFLPPSLRADSSGFSTVSTQNKEVQDELAVQKKKLDRLKKKDPEFCKFLKSYSKSVEKSRNEMRVCCVAFPPFMVSNQNSLGSGICATLVAKTSKDVASSSDSLEKMYGLMRQSNGGSKVVFEQYSDEDETSNNIGVDLLVEDAAAVNRGKVLTSSIIDSWCKLVTEEHSEPALISLLNAYRAACHYGSESTGLPDTGSRRRIPDSETFCNILMFVLREADNMFRSLLKIPSSNCKKETILELKSTSKWKIFKPLVKSYLRSTLYLLNQVTNSEILAFSLNQLRASIIFFAAFPSSLRRLVKITVHLWAGGGPLSSPSFLIIRDVASVFSSTSFDTCLIKTYRAYISRCEFLDIANIRHIELLRNSFVELCSLDVEKSCSKAFLSIQQLLKILQHGLRTKAEEAVKKTCSWQYVNCIDLWVMFISANARSYDLQTLLYMTIQLINGVAYLFPGPRYFPLKVKCIQWLNRLSSSSGIFIPVASLVLDLMEYKIGKEGGNSENSFHATSYLKLPKHWLKSQKFQEECVISAIELLSVHFAQWSYHISFPELATIALIRLRKFYERTTIEGLRRVVKRLIDQVEQNVEFVQKKRDEVAFSPKDYQAVDSFLQLEKGSLNSSFTQYYKSVMEKAALRNLQKNEQR</sequence>
<proteinExistence type="inferred from homology"/>
<comment type="similarity">
    <text evidence="2">Belongs to the NOC2 family.</text>
</comment>
<dbReference type="Pfam" id="PF03715">
    <property type="entry name" value="Noc2"/>
    <property type="match status" value="1"/>
</dbReference>
<dbReference type="Proteomes" id="UP001187471">
    <property type="component" value="Unassembled WGS sequence"/>
</dbReference>
<dbReference type="GO" id="GO:0030691">
    <property type="term" value="C:Noc2p-Noc3p complex"/>
    <property type="evidence" value="ECO:0007669"/>
    <property type="project" value="TreeGrafter"/>
</dbReference>
<accession>A0AA88RCI4</accession>
<evidence type="ECO:0008006" key="6">
    <source>
        <dbReference type="Google" id="ProtNLM"/>
    </source>
</evidence>
<comment type="subcellular location">
    <subcellularLocation>
        <location evidence="1">Nucleus</location>
    </subcellularLocation>
</comment>
<comment type="caution">
    <text evidence="4">The sequence shown here is derived from an EMBL/GenBank/DDBJ whole genome shotgun (WGS) entry which is preliminary data.</text>
</comment>
<dbReference type="InterPro" id="IPR005343">
    <property type="entry name" value="Noc2"/>
</dbReference>
<evidence type="ECO:0000313" key="5">
    <source>
        <dbReference type="Proteomes" id="UP001187471"/>
    </source>
</evidence>
<gene>
    <name evidence="4" type="ORF">RJ640_001359</name>
</gene>
<dbReference type="GO" id="GO:0005654">
    <property type="term" value="C:nucleoplasm"/>
    <property type="evidence" value="ECO:0007669"/>
    <property type="project" value="TreeGrafter"/>
</dbReference>
<keyword evidence="3" id="KW-0539">Nucleus</keyword>
<evidence type="ECO:0000313" key="4">
    <source>
        <dbReference type="EMBL" id="KAK2979475.1"/>
    </source>
</evidence>
<evidence type="ECO:0000256" key="2">
    <source>
        <dbReference type="ARBA" id="ARBA00005907"/>
    </source>
</evidence>
<name>A0AA88RCI4_9ASTE</name>
<organism evidence="4 5">
    <name type="scientific">Escallonia rubra</name>
    <dbReference type="NCBI Taxonomy" id="112253"/>
    <lineage>
        <taxon>Eukaryota</taxon>
        <taxon>Viridiplantae</taxon>
        <taxon>Streptophyta</taxon>
        <taxon>Embryophyta</taxon>
        <taxon>Tracheophyta</taxon>
        <taxon>Spermatophyta</taxon>
        <taxon>Magnoliopsida</taxon>
        <taxon>eudicotyledons</taxon>
        <taxon>Gunneridae</taxon>
        <taxon>Pentapetalae</taxon>
        <taxon>asterids</taxon>
        <taxon>campanulids</taxon>
        <taxon>Escalloniales</taxon>
        <taxon>Escalloniaceae</taxon>
        <taxon>Escallonia</taxon>
    </lineage>
</organism>
<dbReference type="EMBL" id="JAVXUO010001749">
    <property type="protein sequence ID" value="KAK2979475.1"/>
    <property type="molecule type" value="Genomic_DNA"/>
</dbReference>
<dbReference type="GO" id="GO:0042273">
    <property type="term" value="P:ribosomal large subunit biogenesis"/>
    <property type="evidence" value="ECO:0007669"/>
    <property type="project" value="TreeGrafter"/>
</dbReference>
<evidence type="ECO:0000256" key="1">
    <source>
        <dbReference type="ARBA" id="ARBA00004123"/>
    </source>
</evidence>
<dbReference type="AlphaFoldDB" id="A0AA88RCI4"/>
<dbReference type="PANTHER" id="PTHR12687">
    <property type="entry name" value="NUCLEOLAR COMPLEX 2 AND RAD4-RELATED"/>
    <property type="match status" value="1"/>
</dbReference>
<evidence type="ECO:0000256" key="3">
    <source>
        <dbReference type="ARBA" id="ARBA00023242"/>
    </source>
</evidence>
<dbReference type="PANTHER" id="PTHR12687:SF8">
    <property type="entry name" value="PROTEIN REBELOTE"/>
    <property type="match status" value="1"/>
</dbReference>
<reference evidence="4" key="1">
    <citation type="submission" date="2022-12" db="EMBL/GenBank/DDBJ databases">
        <title>Draft genome assemblies for two species of Escallonia (Escalloniales).</title>
        <authorList>
            <person name="Chanderbali A."/>
            <person name="Dervinis C."/>
            <person name="Anghel I."/>
            <person name="Soltis D."/>
            <person name="Soltis P."/>
            <person name="Zapata F."/>
        </authorList>
    </citation>
    <scope>NUCLEOTIDE SEQUENCE</scope>
    <source>
        <strain evidence="4">UCBG92.1500</strain>
        <tissue evidence="4">Leaf</tissue>
    </source>
</reference>
<dbReference type="GO" id="GO:0030690">
    <property type="term" value="C:Noc1p-Noc2p complex"/>
    <property type="evidence" value="ECO:0007669"/>
    <property type="project" value="TreeGrafter"/>
</dbReference>
<dbReference type="GO" id="GO:0005730">
    <property type="term" value="C:nucleolus"/>
    <property type="evidence" value="ECO:0007669"/>
    <property type="project" value="TreeGrafter"/>
</dbReference>
<keyword evidence="5" id="KW-1185">Reference proteome</keyword>